<evidence type="ECO:0000256" key="1">
    <source>
        <dbReference type="ARBA" id="ARBA00004148"/>
    </source>
</evidence>
<dbReference type="InterPro" id="IPR043573">
    <property type="entry name" value="Fig4-like"/>
</dbReference>
<evidence type="ECO:0000313" key="9">
    <source>
        <dbReference type="Proteomes" id="UP000077755"/>
    </source>
</evidence>
<keyword evidence="9" id="KW-1185">Reference proteome</keyword>
<feature type="domain" description="SAC" evidence="7">
    <location>
        <begin position="160"/>
        <end position="519"/>
    </location>
</feature>
<dbReference type="EMBL" id="CP093344">
    <property type="protein sequence ID" value="WOG89409.1"/>
    <property type="molecule type" value="Genomic_DNA"/>
</dbReference>
<accession>A0AAF0WHV0</accession>
<comment type="catalytic activity">
    <reaction evidence="5">
        <text>a 1,2-diacyl-sn-glycero-3-phospho-(1D-myo-inositol-3,5-bisphosphate) + H2O = a 1,2-diacyl-sn-glycero-3-phospho-(1D-myo-inositol-3-phosphate) + phosphate</text>
        <dbReference type="Rhea" id="RHEA:32955"/>
        <dbReference type="ChEBI" id="CHEBI:15377"/>
        <dbReference type="ChEBI" id="CHEBI:43474"/>
        <dbReference type="ChEBI" id="CHEBI:57923"/>
        <dbReference type="ChEBI" id="CHEBI:58088"/>
    </reaction>
</comment>
<sequence length="768" mass="88285">MASEIEEVEDIAKPSERPVYLKKFNLYRTHSYFYMIGQDKSGAVRRVLKISRLEPFELDITEDSTTYSEVDCKELLKRIDDGNMSTGGLKFVTTCYGIVGFIKFLGPYYMLLVTKREKIGVICGHAIYSITGTDLFSIPNSTVLSNMAYSKNENRYLKLLCTVDLTRDFFFSYSYNIMCSLQKNMRDHEAGHFLYETMFVWNEFMTRGIRNHLKNTLWTVALVYGFFKQVNLQISGKCFNLILIARRSRHYAGTRYLKRGVTEEGYVANDVETEQIVITDAPDGCTQISSVVQNRGSIPLFWSQETSRWHMKPDIILSKKDPGYKATRLHFINLAKRYGNPIIILNLIKIREKRPRESVLCAEFHNAIDIINRDLRAENRLKFLHWDLSNFSRSKTMNVLLILAKLAEQALKLTGIFYCQAQSSSKRKEIFNWFSSENSERSNIIKASFQNGVLRTNCIDCLDRTNVAQFAYGLVAFIRQLNTLRLLDTPSIDLDSPLADELLRLYEMMGDELALQYGGSAAHNKIFCQRRGQWKAATKSQELFRILQRYYSNTYRDAEKQDAINVFLGHYKPHQGNLELWVLDSDQHPPNARNGRPYFLQENARSEILRSLSDGIVLSEAKSPNENANVSKEEKIKPVFPDKMQDSNKGHSESAPDIFTCKIQASYFRFTPGLPDRQLFPKNSEEDLFSSNFIDLDWNSQSENLYEEEMYDGYPVVNHDGLSSDNLVNELNVGGESGCSMQHDGECSSNILADFSFARMMEKCCSFN</sequence>
<evidence type="ECO:0000256" key="5">
    <source>
        <dbReference type="ARBA" id="ARBA00023337"/>
    </source>
</evidence>
<keyword evidence="3" id="KW-0378">Hydrolase</keyword>
<dbReference type="GO" id="GO:0043813">
    <property type="term" value="F:phosphatidylinositol-3,5-bisphosphate 5-phosphatase activity"/>
    <property type="evidence" value="ECO:0007669"/>
    <property type="project" value="InterPro"/>
</dbReference>
<reference evidence="8" key="2">
    <citation type="submission" date="2022-03" db="EMBL/GenBank/DDBJ databases">
        <title>Draft title - Genomic analysis of global carrot germplasm unveils the trajectory of domestication and the origin of high carotenoid orange carrot.</title>
        <authorList>
            <person name="Iorizzo M."/>
            <person name="Ellison S."/>
            <person name="Senalik D."/>
            <person name="Macko-Podgorni A."/>
            <person name="Grzebelus D."/>
            <person name="Bostan H."/>
            <person name="Rolling W."/>
            <person name="Curaba J."/>
            <person name="Simon P."/>
        </authorList>
    </citation>
    <scope>NUCLEOTIDE SEQUENCE</scope>
    <source>
        <tissue evidence="8">Leaf</tissue>
    </source>
</reference>
<organism evidence="8 9">
    <name type="scientific">Daucus carota subsp. sativus</name>
    <name type="common">Carrot</name>
    <dbReference type="NCBI Taxonomy" id="79200"/>
    <lineage>
        <taxon>Eukaryota</taxon>
        <taxon>Viridiplantae</taxon>
        <taxon>Streptophyta</taxon>
        <taxon>Embryophyta</taxon>
        <taxon>Tracheophyta</taxon>
        <taxon>Spermatophyta</taxon>
        <taxon>Magnoliopsida</taxon>
        <taxon>eudicotyledons</taxon>
        <taxon>Gunneridae</taxon>
        <taxon>Pentapetalae</taxon>
        <taxon>asterids</taxon>
        <taxon>campanulids</taxon>
        <taxon>Apiales</taxon>
        <taxon>Apiaceae</taxon>
        <taxon>Apioideae</taxon>
        <taxon>Scandiceae</taxon>
        <taxon>Daucinae</taxon>
        <taxon>Daucus</taxon>
        <taxon>Daucus sect. Daucus</taxon>
    </lineage>
</organism>
<evidence type="ECO:0000256" key="2">
    <source>
        <dbReference type="ARBA" id="ARBA00022554"/>
    </source>
</evidence>
<dbReference type="GO" id="GO:0005774">
    <property type="term" value="C:vacuolar membrane"/>
    <property type="evidence" value="ECO:0007669"/>
    <property type="project" value="UniProtKB-SubCell"/>
</dbReference>
<reference evidence="8" key="1">
    <citation type="journal article" date="2016" name="Nat. Genet.">
        <title>A high-quality carrot genome assembly provides new insights into carotenoid accumulation and asterid genome evolution.</title>
        <authorList>
            <person name="Iorizzo M."/>
            <person name="Ellison S."/>
            <person name="Senalik D."/>
            <person name="Zeng P."/>
            <person name="Satapoomin P."/>
            <person name="Huang J."/>
            <person name="Bowman M."/>
            <person name="Iovene M."/>
            <person name="Sanseverino W."/>
            <person name="Cavagnaro P."/>
            <person name="Yildiz M."/>
            <person name="Macko-Podgorni A."/>
            <person name="Moranska E."/>
            <person name="Grzebelus E."/>
            <person name="Grzebelus D."/>
            <person name="Ashrafi H."/>
            <person name="Zheng Z."/>
            <person name="Cheng S."/>
            <person name="Spooner D."/>
            <person name="Van Deynze A."/>
            <person name="Simon P."/>
        </authorList>
    </citation>
    <scope>NUCLEOTIDE SEQUENCE</scope>
    <source>
        <tissue evidence="8">Leaf</tissue>
    </source>
</reference>
<dbReference type="PANTHER" id="PTHR45738:SF3">
    <property type="entry name" value="OS03G0182400 PROTEIN"/>
    <property type="match status" value="1"/>
</dbReference>
<gene>
    <name evidence="8" type="ORF">DCAR_0208647</name>
</gene>
<evidence type="ECO:0000256" key="4">
    <source>
        <dbReference type="ARBA" id="ARBA00023136"/>
    </source>
</evidence>
<evidence type="ECO:0000313" key="8">
    <source>
        <dbReference type="EMBL" id="WOG89409.1"/>
    </source>
</evidence>
<name>A0AAF0WHV0_DAUCS</name>
<dbReference type="GO" id="GO:0046856">
    <property type="term" value="P:phosphatidylinositol dephosphorylation"/>
    <property type="evidence" value="ECO:0007669"/>
    <property type="project" value="InterPro"/>
</dbReference>
<proteinExistence type="predicted"/>
<dbReference type="Proteomes" id="UP000077755">
    <property type="component" value="Chromosome 2"/>
</dbReference>
<keyword evidence="4" id="KW-0472">Membrane</keyword>
<evidence type="ECO:0000256" key="3">
    <source>
        <dbReference type="ARBA" id="ARBA00022801"/>
    </source>
</evidence>
<evidence type="ECO:0000256" key="6">
    <source>
        <dbReference type="ARBA" id="ARBA00023464"/>
    </source>
</evidence>
<evidence type="ECO:0000259" key="7">
    <source>
        <dbReference type="PROSITE" id="PS50275"/>
    </source>
</evidence>
<dbReference type="InterPro" id="IPR002013">
    <property type="entry name" value="SAC_dom"/>
</dbReference>
<dbReference type="Pfam" id="PF02383">
    <property type="entry name" value="Syja_N"/>
    <property type="match status" value="1"/>
</dbReference>
<comment type="subunit">
    <text evidence="6">Component of the PI(3,5)P2 regulatory complex at least composed of ATG18, SAC/FIG4, FAB1 and VAC14.</text>
</comment>
<comment type="subcellular location">
    <subcellularLocation>
        <location evidence="1">Vacuole membrane</location>
        <topology evidence="1">Peripheral membrane protein</topology>
    </subcellularLocation>
</comment>
<keyword evidence="2" id="KW-0926">Vacuole</keyword>
<dbReference type="PANTHER" id="PTHR45738">
    <property type="entry name" value="POLYPHOSPHOINOSITIDE PHOSPHATASE"/>
    <property type="match status" value="1"/>
</dbReference>
<dbReference type="AlphaFoldDB" id="A0AAF0WHV0"/>
<protein>
    <recommendedName>
        <fullName evidence="7">SAC domain-containing protein</fullName>
    </recommendedName>
</protein>
<dbReference type="PROSITE" id="PS50275">
    <property type="entry name" value="SAC"/>
    <property type="match status" value="1"/>
</dbReference>